<dbReference type="AlphaFoldDB" id="A0A857J219"/>
<dbReference type="Pfam" id="PF02465">
    <property type="entry name" value="FliD_N"/>
    <property type="match status" value="1"/>
</dbReference>
<feature type="domain" description="Flagellar hook-associated protein 2 C-terminal" evidence="7">
    <location>
        <begin position="208"/>
        <end position="436"/>
    </location>
</feature>
<evidence type="ECO:0000256" key="4">
    <source>
        <dbReference type="ARBA" id="ARBA00023143"/>
    </source>
</evidence>
<dbReference type="GO" id="GO:0005576">
    <property type="term" value="C:extracellular region"/>
    <property type="evidence" value="ECO:0007669"/>
    <property type="project" value="UniProtKB-SubCell"/>
</dbReference>
<dbReference type="Pfam" id="PF07195">
    <property type="entry name" value="FliD_C"/>
    <property type="match status" value="1"/>
</dbReference>
<keyword evidence="8" id="KW-0282">Flagellum</keyword>
<evidence type="ECO:0000256" key="3">
    <source>
        <dbReference type="ARBA" id="ARBA00023054"/>
    </source>
</evidence>
<gene>
    <name evidence="8" type="primary">fliD</name>
    <name evidence="8" type="ORF">GT347_08060</name>
</gene>
<comment type="function">
    <text evidence="5">Required for morphogenesis and for the elongation of the flagellar filament by facilitating polymerization of the flagellin monomers at the tip of growing filament. Forms a capping structure, which prevents flagellin subunits (transported through the central channel of the flagellum) from leaking out without polymerization at the distal end.</text>
</comment>
<evidence type="ECO:0000256" key="1">
    <source>
        <dbReference type="ARBA" id="ARBA00009764"/>
    </source>
</evidence>
<dbReference type="Proteomes" id="UP000464787">
    <property type="component" value="Chromosome"/>
</dbReference>
<keyword evidence="9" id="KW-1185">Reference proteome</keyword>
<keyword evidence="3" id="KW-0175">Coiled coil</keyword>
<dbReference type="KEGG" id="xyk:GT347_08060"/>
<feature type="domain" description="Flagellar hook-associated protein 2 N-terminal" evidence="6">
    <location>
        <begin position="11"/>
        <end position="107"/>
    </location>
</feature>
<evidence type="ECO:0000256" key="5">
    <source>
        <dbReference type="RuleBase" id="RU362066"/>
    </source>
</evidence>
<accession>A0A857J219</accession>
<dbReference type="EMBL" id="CP047650">
    <property type="protein sequence ID" value="QHI97950.1"/>
    <property type="molecule type" value="Genomic_DNA"/>
</dbReference>
<dbReference type="InterPro" id="IPR040026">
    <property type="entry name" value="FliD"/>
</dbReference>
<dbReference type="GO" id="GO:0009424">
    <property type="term" value="C:bacterial-type flagellum hook"/>
    <property type="evidence" value="ECO:0007669"/>
    <property type="project" value="UniProtKB-UniRule"/>
</dbReference>
<dbReference type="InterPro" id="IPR010809">
    <property type="entry name" value="FliD_C"/>
</dbReference>
<dbReference type="InterPro" id="IPR003481">
    <property type="entry name" value="FliD_N"/>
</dbReference>
<keyword evidence="5" id="KW-0964">Secreted</keyword>
<keyword evidence="8" id="KW-0969">Cilium</keyword>
<name>A0A857J219_9BURK</name>
<evidence type="ECO:0000313" key="8">
    <source>
        <dbReference type="EMBL" id="QHI97950.1"/>
    </source>
</evidence>
<dbReference type="GO" id="GO:0009421">
    <property type="term" value="C:bacterial-type flagellum filament cap"/>
    <property type="evidence" value="ECO:0007669"/>
    <property type="project" value="InterPro"/>
</dbReference>
<evidence type="ECO:0000256" key="2">
    <source>
        <dbReference type="ARBA" id="ARBA00011255"/>
    </source>
</evidence>
<dbReference type="PANTHER" id="PTHR30288">
    <property type="entry name" value="FLAGELLAR CAP/ASSEMBLY PROTEIN FLID"/>
    <property type="match status" value="1"/>
</dbReference>
<dbReference type="GO" id="GO:0071973">
    <property type="term" value="P:bacterial-type flagellum-dependent cell motility"/>
    <property type="evidence" value="ECO:0007669"/>
    <property type="project" value="TreeGrafter"/>
</dbReference>
<reference evidence="8 9" key="1">
    <citation type="submission" date="2020-01" db="EMBL/GenBank/DDBJ databases">
        <title>Genome sequencing of strain KACC 21265.</title>
        <authorList>
            <person name="Heo J."/>
            <person name="Kim S.-J."/>
            <person name="Kim J.-S."/>
            <person name="Hong S.-B."/>
            <person name="Kwon S.-W."/>
        </authorList>
    </citation>
    <scope>NUCLEOTIDE SEQUENCE [LARGE SCALE GENOMIC DNA]</scope>
    <source>
        <strain evidence="8 9">KACC 21265</strain>
    </source>
</reference>
<evidence type="ECO:0000313" key="9">
    <source>
        <dbReference type="Proteomes" id="UP000464787"/>
    </source>
</evidence>
<comment type="subunit">
    <text evidence="2 5">Homopentamer.</text>
</comment>
<evidence type="ECO:0000259" key="7">
    <source>
        <dbReference type="Pfam" id="PF07195"/>
    </source>
</evidence>
<comment type="subcellular location">
    <subcellularLocation>
        <location evidence="5">Secreted</location>
    </subcellularLocation>
    <subcellularLocation>
        <location evidence="5">Bacterial flagellum</location>
    </subcellularLocation>
</comment>
<keyword evidence="8" id="KW-0966">Cell projection</keyword>
<comment type="similarity">
    <text evidence="1 5">Belongs to the FliD family.</text>
</comment>
<proteinExistence type="inferred from homology"/>
<protein>
    <recommendedName>
        <fullName evidence="5">Flagellar hook-associated protein 2</fullName>
        <shortName evidence="5">HAP2</shortName>
    </recommendedName>
    <alternativeName>
        <fullName evidence="5">Flagellar cap protein</fullName>
    </alternativeName>
</protein>
<sequence length="450" mass="45476">MASITSVGLGSGLDVKSIVSQLVALEKQPLTTLQTKEASIQTKISSFAQIKALVSTFSDAASKLSLDSGWNAMSITSSNSSAVNATVSGVASPGNYSFTVSQLAQAQTSASGVIAAGTSMGTGSLTIQVGTGTAVTVNIGDSDDTSLTGIASKINDAKTGVNASVVTDSSGQRLVLRSATTGASSGFTVSASGSGALGSLSFDVKQAAQDTKAQINGVDVTSSTRNFTDTVPGLTFTASQVTTSAVDVSVAADTATTKKNIQAFVDSYNAINDLLTTAVKYDPDSKVAGDLQGDSTAVGLQNTLRAMVGSVTATTGAFSRLSDVGISVLRGGDLSLDSTKLDKALSTTSGAADVKALFATKAATDSGNGIAVKFKALTTAMLSYDGTFNTKSDSLAAEDKANLADQDKVNARAAALEARLNAQYTALDTQMASLNSLSAYVTQQVAAWNK</sequence>
<dbReference type="RefSeq" id="WP_160551467.1">
    <property type="nucleotide sequence ID" value="NZ_CP047650.1"/>
</dbReference>
<evidence type="ECO:0000259" key="6">
    <source>
        <dbReference type="Pfam" id="PF02465"/>
    </source>
</evidence>
<dbReference type="PANTHER" id="PTHR30288:SF0">
    <property type="entry name" value="FLAGELLAR HOOK-ASSOCIATED PROTEIN 2"/>
    <property type="match status" value="1"/>
</dbReference>
<keyword evidence="4 5" id="KW-0975">Bacterial flagellum</keyword>
<organism evidence="8 9">
    <name type="scientific">Xylophilus rhododendri</name>
    <dbReference type="NCBI Taxonomy" id="2697032"/>
    <lineage>
        <taxon>Bacteria</taxon>
        <taxon>Pseudomonadati</taxon>
        <taxon>Pseudomonadota</taxon>
        <taxon>Betaproteobacteria</taxon>
        <taxon>Burkholderiales</taxon>
        <taxon>Xylophilus</taxon>
    </lineage>
</organism>
<dbReference type="GO" id="GO:0007155">
    <property type="term" value="P:cell adhesion"/>
    <property type="evidence" value="ECO:0007669"/>
    <property type="project" value="InterPro"/>
</dbReference>